<sequence length="74" mass="8322">MKKEQMFRSDFLFPDTDFLTGMGSVLNIAGSYFEFATSKSENLADLKALRSDWGVTGQDLEAAYHECTDDSDQK</sequence>
<dbReference type="EMBL" id="JAKEVY010000004">
    <property type="protein sequence ID" value="MCF1715991.1"/>
    <property type="molecule type" value="Genomic_DNA"/>
</dbReference>
<reference evidence="1 2" key="1">
    <citation type="submission" date="2022-01" db="EMBL/GenBank/DDBJ databases">
        <title>Flavihumibacter sp. nov., isolated from sediment of a river.</title>
        <authorList>
            <person name="Liu H."/>
        </authorList>
    </citation>
    <scope>NUCLEOTIDE SEQUENCE [LARGE SCALE GENOMIC DNA]</scope>
    <source>
        <strain evidence="1 2">RY-1</strain>
    </source>
</reference>
<name>A0ABS9BMZ7_9BACT</name>
<keyword evidence="2" id="KW-1185">Reference proteome</keyword>
<protein>
    <submittedName>
        <fullName evidence="1">Uncharacterized protein</fullName>
    </submittedName>
</protein>
<dbReference type="Proteomes" id="UP001200145">
    <property type="component" value="Unassembled WGS sequence"/>
</dbReference>
<accession>A0ABS9BMZ7</accession>
<evidence type="ECO:0000313" key="2">
    <source>
        <dbReference type="Proteomes" id="UP001200145"/>
    </source>
</evidence>
<proteinExistence type="predicted"/>
<gene>
    <name evidence="1" type="ORF">L0U88_15230</name>
</gene>
<dbReference type="RefSeq" id="WP_234866943.1">
    <property type="nucleotide sequence ID" value="NZ_JAKEVY010000004.1"/>
</dbReference>
<evidence type="ECO:0000313" key="1">
    <source>
        <dbReference type="EMBL" id="MCF1715991.1"/>
    </source>
</evidence>
<comment type="caution">
    <text evidence="1">The sequence shown here is derived from an EMBL/GenBank/DDBJ whole genome shotgun (WGS) entry which is preliminary data.</text>
</comment>
<organism evidence="1 2">
    <name type="scientific">Flavihumibacter fluminis</name>
    <dbReference type="NCBI Taxonomy" id="2909236"/>
    <lineage>
        <taxon>Bacteria</taxon>
        <taxon>Pseudomonadati</taxon>
        <taxon>Bacteroidota</taxon>
        <taxon>Chitinophagia</taxon>
        <taxon>Chitinophagales</taxon>
        <taxon>Chitinophagaceae</taxon>
        <taxon>Flavihumibacter</taxon>
    </lineage>
</organism>